<accession>A0A7V4G6C6</accession>
<evidence type="ECO:0000313" key="1">
    <source>
        <dbReference type="EMBL" id="HGS04210.1"/>
    </source>
</evidence>
<evidence type="ECO:0008006" key="2">
    <source>
        <dbReference type="Google" id="ProtNLM"/>
    </source>
</evidence>
<proteinExistence type="predicted"/>
<dbReference type="EMBL" id="DSXI01000024">
    <property type="protein sequence ID" value="HGS04210.1"/>
    <property type="molecule type" value="Genomic_DNA"/>
</dbReference>
<dbReference type="SUPFAM" id="SSF109755">
    <property type="entry name" value="PhoU-like"/>
    <property type="match status" value="1"/>
</dbReference>
<protein>
    <recommendedName>
        <fullName evidence="2">PhoU domain-containing protein</fullName>
    </recommendedName>
</protein>
<reference evidence="1" key="1">
    <citation type="journal article" date="2020" name="mSystems">
        <title>Genome- and Community-Level Interaction Insights into Carbon Utilization and Element Cycling Functions of Hydrothermarchaeota in Hydrothermal Sediment.</title>
        <authorList>
            <person name="Zhou Z."/>
            <person name="Liu Y."/>
            <person name="Xu W."/>
            <person name="Pan J."/>
            <person name="Luo Z.H."/>
            <person name="Li M."/>
        </authorList>
    </citation>
    <scope>NUCLEOTIDE SEQUENCE [LARGE SCALE GENOMIC DNA]</scope>
    <source>
        <strain evidence="1">SpSt-548</strain>
    </source>
</reference>
<comment type="caution">
    <text evidence="1">The sequence shown here is derived from an EMBL/GenBank/DDBJ whole genome shotgun (WGS) entry which is preliminary data.</text>
</comment>
<organism evidence="1">
    <name type="scientific">Desulfobacca acetoxidans</name>
    <dbReference type="NCBI Taxonomy" id="60893"/>
    <lineage>
        <taxon>Bacteria</taxon>
        <taxon>Pseudomonadati</taxon>
        <taxon>Thermodesulfobacteriota</taxon>
        <taxon>Desulfobaccia</taxon>
        <taxon>Desulfobaccales</taxon>
        <taxon>Desulfobaccaceae</taxon>
        <taxon>Desulfobacca</taxon>
    </lineage>
</organism>
<dbReference type="AlphaFoldDB" id="A0A7V4G6C6"/>
<gene>
    <name evidence="1" type="ORF">ENT08_00430</name>
</gene>
<name>A0A7V4G6C6_9BACT</name>
<sequence>MAEEAVIRERFAPIFQKLGALVGAARDAFNRHSAASLEELKKLHGELAADLKNSLDAVDQILAKAPDIQRASLVRWQSILIHLQVLTETLAGLAAPIGRKAKEGILFSDKAVAQANHLFDQAAGILRSLLDTIKTDNDFLKRYVIEESQKLVHNCNEFATEHEARLIEGLCLPQAAPLFLALLDGMRTLGQYGVNIGRILAQ</sequence>